<evidence type="ECO:0000256" key="1">
    <source>
        <dbReference type="ARBA" id="ARBA00022741"/>
    </source>
</evidence>
<evidence type="ECO:0000313" key="7">
    <source>
        <dbReference type="EMBL" id="KAF3611901.1"/>
    </source>
</evidence>
<dbReference type="PANTHER" id="PTHR27005:SF239">
    <property type="entry name" value="WALL-ASSOCIATED RECEPTOR KINASE-LIKE 11-RELATED"/>
    <property type="match status" value="1"/>
</dbReference>
<comment type="catalytic activity">
    <reaction evidence="3">
        <text>L-seryl-[protein] + ATP = O-phospho-L-seryl-[protein] + ADP + H(+)</text>
        <dbReference type="Rhea" id="RHEA:17989"/>
        <dbReference type="Rhea" id="RHEA-COMP:9863"/>
        <dbReference type="Rhea" id="RHEA-COMP:11604"/>
        <dbReference type="ChEBI" id="CHEBI:15378"/>
        <dbReference type="ChEBI" id="CHEBI:29999"/>
        <dbReference type="ChEBI" id="CHEBI:30616"/>
        <dbReference type="ChEBI" id="CHEBI:83421"/>
        <dbReference type="ChEBI" id="CHEBI:456216"/>
    </reaction>
</comment>
<dbReference type="PROSITE" id="PS50011">
    <property type="entry name" value="PROTEIN_KINASE_DOM"/>
    <property type="match status" value="1"/>
</dbReference>
<sequence length="415" mass="46454">MIFHIHYPDVNECLELNHPDGRVSSRNRRASETCINVPGDFNCVGDKTRAIMIGLGSGFGILVLVAGILMLRKFIKKRRITQRKKKFFKRNGGLLLQQQLDTNKGILEKTRVFTSSELEKATEIFSENRILGQGGEGTVYKGMLVDGKTVAVKKSKAVDEDKLEEFINKVVILSQVNHRHVVKLWGCCLETEVPVLVYEFIPNGNLFQHIREESDDYTMIWGVRLCIAVDIAGALSYLHSAASSPIYHRDVKSTNVLLDEKYRAKVSDFGTSRTVTVDHTHWTTVISGTVGYVDPEYYGSSQHTDKSDVYSFGVILVELITREKPVITLPDSQEIRGLADHFRAAMKENKLIDIMDARIKDACKPEQIESGDEEEEGMEMIEISNSWTIAVTAPAPGIVSSSSLSDVEPLFPRTT</sequence>
<feature type="transmembrane region" description="Helical" evidence="5">
    <location>
        <begin position="50"/>
        <end position="71"/>
    </location>
</feature>
<keyword evidence="5" id="KW-0812">Transmembrane</keyword>
<comment type="catalytic activity">
    <reaction evidence="4">
        <text>L-threonyl-[protein] + ATP = O-phospho-L-threonyl-[protein] + ADP + H(+)</text>
        <dbReference type="Rhea" id="RHEA:46608"/>
        <dbReference type="Rhea" id="RHEA-COMP:11060"/>
        <dbReference type="Rhea" id="RHEA-COMP:11605"/>
        <dbReference type="ChEBI" id="CHEBI:15378"/>
        <dbReference type="ChEBI" id="CHEBI:30013"/>
        <dbReference type="ChEBI" id="CHEBI:30616"/>
        <dbReference type="ChEBI" id="CHEBI:61977"/>
        <dbReference type="ChEBI" id="CHEBI:456216"/>
    </reaction>
</comment>
<dbReference type="InterPro" id="IPR045274">
    <property type="entry name" value="WAK-like"/>
</dbReference>
<dbReference type="PROSITE" id="PS00108">
    <property type="entry name" value="PROTEIN_KINASE_ST"/>
    <property type="match status" value="1"/>
</dbReference>
<evidence type="ECO:0000256" key="3">
    <source>
        <dbReference type="ARBA" id="ARBA00047558"/>
    </source>
</evidence>
<organism evidence="7 8">
    <name type="scientific">Brassica cretica</name>
    <name type="common">Mustard</name>
    <dbReference type="NCBI Taxonomy" id="69181"/>
    <lineage>
        <taxon>Eukaryota</taxon>
        <taxon>Viridiplantae</taxon>
        <taxon>Streptophyta</taxon>
        <taxon>Embryophyta</taxon>
        <taxon>Tracheophyta</taxon>
        <taxon>Spermatophyta</taxon>
        <taxon>Magnoliopsida</taxon>
        <taxon>eudicotyledons</taxon>
        <taxon>Gunneridae</taxon>
        <taxon>Pentapetalae</taxon>
        <taxon>rosids</taxon>
        <taxon>malvids</taxon>
        <taxon>Brassicales</taxon>
        <taxon>Brassicaceae</taxon>
        <taxon>Brassiceae</taxon>
        <taxon>Brassica</taxon>
    </lineage>
</organism>
<keyword evidence="2" id="KW-0067">ATP-binding</keyword>
<dbReference type="Gene3D" id="3.30.200.20">
    <property type="entry name" value="Phosphorylase Kinase, domain 1"/>
    <property type="match status" value="1"/>
</dbReference>
<proteinExistence type="predicted"/>
<dbReference type="Pfam" id="PF07714">
    <property type="entry name" value="PK_Tyr_Ser-Thr"/>
    <property type="match status" value="1"/>
</dbReference>
<dbReference type="InterPro" id="IPR001245">
    <property type="entry name" value="Ser-Thr/Tyr_kinase_cat_dom"/>
</dbReference>
<dbReference type="EMBL" id="QGKV02000297">
    <property type="protein sequence ID" value="KAF3611901.1"/>
    <property type="molecule type" value="Genomic_DNA"/>
</dbReference>
<comment type="caution">
    <text evidence="7">The sequence shown here is derived from an EMBL/GenBank/DDBJ whole genome shotgun (WGS) entry which is preliminary data.</text>
</comment>
<keyword evidence="8" id="KW-1185">Reference proteome</keyword>
<dbReference type="CDD" id="cd00054">
    <property type="entry name" value="EGF_CA"/>
    <property type="match status" value="1"/>
</dbReference>
<name>A0ABQ7F773_BRACR</name>
<dbReference type="Proteomes" id="UP000266723">
    <property type="component" value="Unassembled WGS sequence"/>
</dbReference>
<dbReference type="Gene3D" id="1.10.510.10">
    <property type="entry name" value="Transferase(Phosphotransferase) domain 1"/>
    <property type="match status" value="1"/>
</dbReference>
<gene>
    <name evidence="7" type="ORF">DY000_02045852</name>
</gene>
<keyword evidence="5" id="KW-1133">Transmembrane helix</keyword>
<dbReference type="SMART" id="SM00220">
    <property type="entry name" value="S_TKc"/>
    <property type="match status" value="1"/>
</dbReference>
<accession>A0ABQ7F773</accession>
<evidence type="ECO:0000259" key="6">
    <source>
        <dbReference type="PROSITE" id="PS50011"/>
    </source>
</evidence>
<protein>
    <recommendedName>
        <fullName evidence="6">Protein kinase domain-containing protein</fullName>
    </recommendedName>
</protein>
<keyword evidence="5" id="KW-0472">Membrane</keyword>
<keyword evidence="1" id="KW-0547">Nucleotide-binding</keyword>
<evidence type="ECO:0000256" key="4">
    <source>
        <dbReference type="ARBA" id="ARBA00047951"/>
    </source>
</evidence>
<dbReference type="InterPro" id="IPR008271">
    <property type="entry name" value="Ser/Thr_kinase_AS"/>
</dbReference>
<evidence type="ECO:0000256" key="2">
    <source>
        <dbReference type="ARBA" id="ARBA00022840"/>
    </source>
</evidence>
<dbReference type="InterPro" id="IPR011009">
    <property type="entry name" value="Kinase-like_dom_sf"/>
</dbReference>
<evidence type="ECO:0000313" key="8">
    <source>
        <dbReference type="Proteomes" id="UP000266723"/>
    </source>
</evidence>
<dbReference type="PANTHER" id="PTHR27005">
    <property type="entry name" value="WALL-ASSOCIATED RECEPTOR KINASE-LIKE 21"/>
    <property type="match status" value="1"/>
</dbReference>
<dbReference type="InterPro" id="IPR000719">
    <property type="entry name" value="Prot_kinase_dom"/>
</dbReference>
<dbReference type="SUPFAM" id="SSF56112">
    <property type="entry name" value="Protein kinase-like (PK-like)"/>
    <property type="match status" value="1"/>
</dbReference>
<reference evidence="7 8" key="1">
    <citation type="journal article" date="2020" name="BMC Genomics">
        <title>Intraspecific diversification of the crop wild relative Brassica cretica Lam. using demographic model selection.</title>
        <authorList>
            <person name="Kioukis A."/>
            <person name="Michalopoulou V.A."/>
            <person name="Briers L."/>
            <person name="Pirintsos S."/>
            <person name="Studholme D.J."/>
            <person name="Pavlidis P."/>
            <person name="Sarris P.F."/>
        </authorList>
    </citation>
    <scope>NUCLEOTIDE SEQUENCE [LARGE SCALE GENOMIC DNA]</scope>
    <source>
        <strain evidence="8">cv. PFS-1207/04</strain>
    </source>
</reference>
<evidence type="ECO:0000256" key="5">
    <source>
        <dbReference type="SAM" id="Phobius"/>
    </source>
</evidence>
<feature type="domain" description="Protein kinase" evidence="6">
    <location>
        <begin position="125"/>
        <end position="415"/>
    </location>
</feature>
<feature type="non-terminal residue" evidence="7">
    <location>
        <position position="415"/>
    </location>
</feature>